<feature type="transmembrane region" description="Helical" evidence="6">
    <location>
        <begin position="339"/>
        <end position="360"/>
    </location>
</feature>
<dbReference type="InterPro" id="IPR011701">
    <property type="entry name" value="MFS"/>
</dbReference>
<dbReference type="RefSeq" id="WP_344591125.1">
    <property type="nucleotide sequence ID" value="NZ_BAAARW010000016.1"/>
</dbReference>
<feature type="region of interest" description="Disordered" evidence="5">
    <location>
        <begin position="390"/>
        <end position="418"/>
    </location>
</feature>
<evidence type="ECO:0000256" key="6">
    <source>
        <dbReference type="SAM" id="Phobius"/>
    </source>
</evidence>
<feature type="transmembrane region" description="Helical" evidence="6">
    <location>
        <begin position="165"/>
        <end position="184"/>
    </location>
</feature>
<feature type="transmembrane region" description="Helical" evidence="6">
    <location>
        <begin position="45"/>
        <end position="67"/>
    </location>
</feature>
<feature type="compositionally biased region" description="Low complexity" evidence="5">
    <location>
        <begin position="402"/>
        <end position="418"/>
    </location>
</feature>
<keyword evidence="4 6" id="KW-0472">Membrane</keyword>
<keyword evidence="3 6" id="KW-1133">Transmembrane helix</keyword>
<feature type="domain" description="Major facilitator superfamily (MFS) profile" evidence="7">
    <location>
        <begin position="210"/>
        <end position="418"/>
    </location>
</feature>
<comment type="subcellular location">
    <subcellularLocation>
        <location evidence="1">Cell membrane</location>
        <topology evidence="1">Multi-pass membrane protein</topology>
    </subcellularLocation>
</comment>
<evidence type="ECO:0000259" key="7">
    <source>
        <dbReference type="PROSITE" id="PS50850"/>
    </source>
</evidence>
<comment type="caution">
    <text evidence="8">The sequence shown here is derived from an EMBL/GenBank/DDBJ whole genome shotgun (WGS) entry which is preliminary data.</text>
</comment>
<dbReference type="PROSITE" id="PS50850">
    <property type="entry name" value="MFS"/>
    <property type="match status" value="1"/>
</dbReference>
<keyword evidence="2 6" id="KW-0812">Transmembrane</keyword>
<protein>
    <submittedName>
        <fullName evidence="8">MFS transporter</fullName>
    </submittedName>
</protein>
<evidence type="ECO:0000256" key="2">
    <source>
        <dbReference type="ARBA" id="ARBA00022692"/>
    </source>
</evidence>
<proteinExistence type="predicted"/>
<accession>A0ABP5WFC1</accession>
<feature type="transmembrane region" description="Helical" evidence="6">
    <location>
        <begin position="205"/>
        <end position="224"/>
    </location>
</feature>
<evidence type="ECO:0000256" key="3">
    <source>
        <dbReference type="ARBA" id="ARBA00022989"/>
    </source>
</evidence>
<dbReference type="Pfam" id="PF07690">
    <property type="entry name" value="MFS_1"/>
    <property type="match status" value="1"/>
</dbReference>
<dbReference type="PANTHER" id="PTHR23514">
    <property type="entry name" value="BYPASS OF STOP CODON PROTEIN 6"/>
    <property type="match status" value="1"/>
</dbReference>
<dbReference type="SUPFAM" id="SSF103473">
    <property type="entry name" value="MFS general substrate transporter"/>
    <property type="match status" value="1"/>
</dbReference>
<evidence type="ECO:0000256" key="4">
    <source>
        <dbReference type="ARBA" id="ARBA00023136"/>
    </source>
</evidence>
<dbReference type="EMBL" id="BAAARW010000016">
    <property type="protein sequence ID" value="GAA2426278.1"/>
    <property type="molecule type" value="Genomic_DNA"/>
</dbReference>
<dbReference type="InterPro" id="IPR036259">
    <property type="entry name" value="MFS_trans_sf"/>
</dbReference>
<evidence type="ECO:0000256" key="1">
    <source>
        <dbReference type="ARBA" id="ARBA00004651"/>
    </source>
</evidence>
<name>A0ABP5WFC1_9ACTN</name>
<dbReference type="InterPro" id="IPR020846">
    <property type="entry name" value="MFS_dom"/>
</dbReference>
<feature type="transmembrane region" description="Helical" evidence="6">
    <location>
        <begin position="276"/>
        <end position="294"/>
    </location>
</feature>
<gene>
    <name evidence="8" type="ORF">GCM10010191_43480</name>
</gene>
<dbReference type="PANTHER" id="PTHR23514:SF13">
    <property type="entry name" value="INNER MEMBRANE PROTEIN YBJJ"/>
    <property type="match status" value="1"/>
</dbReference>
<dbReference type="InterPro" id="IPR051788">
    <property type="entry name" value="MFS_Transporter"/>
</dbReference>
<feature type="transmembrane region" description="Helical" evidence="6">
    <location>
        <begin position="74"/>
        <end position="93"/>
    </location>
</feature>
<dbReference type="Gene3D" id="1.20.1250.20">
    <property type="entry name" value="MFS general substrate transporter like domains"/>
    <property type="match status" value="2"/>
</dbReference>
<evidence type="ECO:0000313" key="8">
    <source>
        <dbReference type="EMBL" id="GAA2426278.1"/>
    </source>
</evidence>
<reference evidence="9" key="1">
    <citation type="journal article" date="2019" name="Int. J. Syst. Evol. Microbiol.">
        <title>The Global Catalogue of Microorganisms (GCM) 10K type strain sequencing project: providing services to taxonomists for standard genome sequencing and annotation.</title>
        <authorList>
            <consortium name="The Broad Institute Genomics Platform"/>
            <consortium name="The Broad Institute Genome Sequencing Center for Infectious Disease"/>
            <person name="Wu L."/>
            <person name="Ma J."/>
        </authorList>
    </citation>
    <scope>NUCLEOTIDE SEQUENCE [LARGE SCALE GENOMIC DNA]</scope>
    <source>
        <strain evidence="9">JCM 3325</strain>
    </source>
</reference>
<feature type="transmembrane region" description="Helical" evidence="6">
    <location>
        <begin position="129"/>
        <end position="153"/>
    </location>
</feature>
<feature type="transmembrane region" description="Helical" evidence="6">
    <location>
        <begin position="99"/>
        <end position="117"/>
    </location>
</feature>
<evidence type="ECO:0000313" key="9">
    <source>
        <dbReference type="Proteomes" id="UP001501231"/>
    </source>
</evidence>
<feature type="transmembrane region" description="Helical" evidence="6">
    <location>
        <begin position="366"/>
        <end position="386"/>
    </location>
</feature>
<sequence length="418" mass="41741">MAARDRRARLSVNAAFAVQGLCFASLVTRVPQVQDAHDLSDGTLALVLLLVPLIAGAGSVLAGVLFARLGAAPVLRVAQPGVCAAMTLVGLTGGGLVRLYAAVALFGLFVGAVDAAMNAQAVAVERRYGMSLLTGFYAVWSVAGILGGLWAALANRLDLALLPGFAVPAALGAAVSLATGRGLYRKDEEAPEPSAEELKAAARRVPWRPVLIVGTALGLFYLADAAVSSYSAKYLQDELDAGDFAAPLGYVAYQVAMVAARAAADLGVRRRGGVQVVRLGGIVGAAGLACAAAAPSAPAAIAAFAVAGLGLSVIAPVAFSAAGRVDPTGLGVAVARLNVFNYVGFVLGAAIAGALAPIGGTDGLRLVFAVPAALTAVVIVLARGFAPRPATAARTAPRRPEAPSAGPGPSRTGGRPGA</sequence>
<organism evidence="8 9">
    <name type="scientific">Actinomadura vinacea</name>
    <dbReference type="NCBI Taxonomy" id="115336"/>
    <lineage>
        <taxon>Bacteria</taxon>
        <taxon>Bacillati</taxon>
        <taxon>Actinomycetota</taxon>
        <taxon>Actinomycetes</taxon>
        <taxon>Streptosporangiales</taxon>
        <taxon>Thermomonosporaceae</taxon>
        <taxon>Actinomadura</taxon>
    </lineage>
</organism>
<feature type="transmembrane region" description="Helical" evidence="6">
    <location>
        <begin position="244"/>
        <end position="264"/>
    </location>
</feature>
<dbReference type="Proteomes" id="UP001501231">
    <property type="component" value="Unassembled WGS sequence"/>
</dbReference>
<evidence type="ECO:0000256" key="5">
    <source>
        <dbReference type="SAM" id="MobiDB-lite"/>
    </source>
</evidence>
<feature type="transmembrane region" description="Helical" evidence="6">
    <location>
        <begin position="300"/>
        <end position="319"/>
    </location>
</feature>
<keyword evidence="9" id="KW-1185">Reference proteome</keyword>